<protein>
    <submittedName>
        <fullName evidence="8">40S ribosomal protein</fullName>
    </submittedName>
</protein>
<dbReference type="GO" id="GO:0006355">
    <property type="term" value="P:regulation of DNA-templated transcription"/>
    <property type="evidence" value="ECO:0007669"/>
    <property type="project" value="InterPro"/>
</dbReference>
<dbReference type="SUPFAM" id="SSF52313">
    <property type="entry name" value="Ribosomal protein S2"/>
    <property type="match status" value="1"/>
</dbReference>
<evidence type="ECO:0000256" key="1">
    <source>
        <dbReference type="ARBA" id="ARBA00022980"/>
    </source>
</evidence>
<keyword evidence="1 8" id="KW-0689">Ribosomal protein</keyword>
<dbReference type="EMBL" id="JABFOF010000001">
    <property type="protein sequence ID" value="KAG2408876.1"/>
    <property type="molecule type" value="Genomic_DNA"/>
</dbReference>
<dbReference type="GO" id="GO:0006412">
    <property type="term" value="P:translation"/>
    <property type="evidence" value="ECO:0007669"/>
    <property type="project" value="InterPro"/>
</dbReference>
<dbReference type="InterPro" id="IPR023591">
    <property type="entry name" value="Ribosomal_uS2_flav_dom_sf"/>
</dbReference>
<keyword evidence="6" id="KW-0687">Ribonucleoprotein</keyword>
<keyword evidence="4" id="KW-0804">Transcription</keyword>
<evidence type="ECO:0000313" key="8">
    <source>
        <dbReference type="EMBL" id="KAG2408876.1"/>
    </source>
</evidence>
<dbReference type="SUPFAM" id="SSF101941">
    <property type="entry name" value="NAC domain"/>
    <property type="match status" value="1"/>
</dbReference>
<evidence type="ECO:0000256" key="3">
    <source>
        <dbReference type="ARBA" id="ARBA00023125"/>
    </source>
</evidence>
<evidence type="ECO:0000259" key="7">
    <source>
        <dbReference type="PROSITE" id="PS51005"/>
    </source>
</evidence>
<evidence type="ECO:0000256" key="2">
    <source>
        <dbReference type="ARBA" id="ARBA00023015"/>
    </source>
</evidence>
<dbReference type="InterPro" id="IPR003441">
    <property type="entry name" value="NAC-dom"/>
</dbReference>
<dbReference type="InterPro" id="IPR005707">
    <property type="entry name" value="Ribosomal_uS2_euk/arc"/>
</dbReference>
<dbReference type="GO" id="GO:0015935">
    <property type="term" value="C:small ribosomal subunit"/>
    <property type="evidence" value="ECO:0007669"/>
    <property type="project" value="InterPro"/>
</dbReference>
<comment type="caution">
    <text evidence="8">The sequence shown here is derived from an EMBL/GenBank/DDBJ whole genome shotgun (WGS) entry which is preliminary data.</text>
</comment>
<feature type="domain" description="NAC" evidence="7">
    <location>
        <begin position="65"/>
        <end position="220"/>
    </location>
</feature>
<sequence length="337" mass="37567">MTLLQICDSSLLNPIHGTYGSRFPIPPHQRRAGGVLPEPEAQDHRKALIPNFLSLFFSLSDSSLLNPIHGTYGSRLPIPPVLPEPEAQDHQKPVPIRHIAVVDVYKLEPWDLPPLSKLKTKDLEWYFFSVMDRKYGNGSRTNRVTEKATGKDRLVAHGNCTAGMKKTLPIKEGALGNIPTIAFYDTDSPMRYVDIGIPANNKGKHSIGCLFWLLARMVLQMRSTIRLGLKWDVMVDLFFYRELEEAKQQEEEEAPAGDYAITDYNPGAIAADGQWPGTIDQSWTDAVPQPIPTVPGINWGASPSTDAPGSSQIRPRILKSLKLVLNCENLNQLRPSR</sequence>
<dbReference type="GO" id="GO:0003677">
    <property type="term" value="F:DNA binding"/>
    <property type="evidence" value="ECO:0007669"/>
    <property type="project" value="UniProtKB-KW"/>
</dbReference>
<dbReference type="Gene3D" id="3.40.50.10490">
    <property type="entry name" value="Glucose-6-phosphate isomerase like protein, domain 1"/>
    <property type="match status" value="1"/>
</dbReference>
<name>A0A8T0LA16_PHAAN</name>
<dbReference type="PANTHER" id="PTHR11489">
    <property type="entry name" value="40S RIBOSOMAL PROTEIN SA"/>
    <property type="match status" value="1"/>
</dbReference>
<dbReference type="PROSITE" id="PS51005">
    <property type="entry name" value="NAC"/>
    <property type="match status" value="1"/>
</dbReference>
<keyword evidence="5" id="KW-0539">Nucleus</keyword>
<dbReference type="AlphaFoldDB" id="A0A8T0LA16"/>
<reference evidence="8 9" key="1">
    <citation type="submission" date="2020-05" db="EMBL/GenBank/DDBJ databases">
        <title>Vigna angularis (adzuki bean) Var. LongXiaoDou No. 4 denovo assembly.</title>
        <authorList>
            <person name="Xiang H."/>
        </authorList>
    </citation>
    <scope>NUCLEOTIDE SEQUENCE [LARGE SCALE GENOMIC DNA]</scope>
    <source>
        <tissue evidence="8">Leaf</tissue>
    </source>
</reference>
<proteinExistence type="predicted"/>
<evidence type="ECO:0000256" key="6">
    <source>
        <dbReference type="ARBA" id="ARBA00023274"/>
    </source>
</evidence>
<evidence type="ECO:0000256" key="4">
    <source>
        <dbReference type="ARBA" id="ARBA00023163"/>
    </source>
</evidence>
<dbReference type="InterPro" id="IPR036093">
    <property type="entry name" value="NAC_dom_sf"/>
</dbReference>
<dbReference type="Pfam" id="PF02365">
    <property type="entry name" value="NAM"/>
    <property type="match status" value="1"/>
</dbReference>
<keyword evidence="3" id="KW-0238">DNA-binding</keyword>
<dbReference type="GO" id="GO:0003735">
    <property type="term" value="F:structural constituent of ribosome"/>
    <property type="evidence" value="ECO:0007669"/>
    <property type="project" value="InterPro"/>
</dbReference>
<organism evidence="8 9">
    <name type="scientific">Phaseolus angularis</name>
    <name type="common">Azuki bean</name>
    <name type="synonym">Vigna angularis</name>
    <dbReference type="NCBI Taxonomy" id="3914"/>
    <lineage>
        <taxon>Eukaryota</taxon>
        <taxon>Viridiplantae</taxon>
        <taxon>Streptophyta</taxon>
        <taxon>Embryophyta</taxon>
        <taxon>Tracheophyta</taxon>
        <taxon>Spermatophyta</taxon>
        <taxon>Magnoliopsida</taxon>
        <taxon>eudicotyledons</taxon>
        <taxon>Gunneridae</taxon>
        <taxon>Pentapetalae</taxon>
        <taxon>rosids</taxon>
        <taxon>fabids</taxon>
        <taxon>Fabales</taxon>
        <taxon>Fabaceae</taxon>
        <taxon>Papilionoideae</taxon>
        <taxon>50 kb inversion clade</taxon>
        <taxon>NPAAA clade</taxon>
        <taxon>indigoferoid/millettioid clade</taxon>
        <taxon>Phaseoleae</taxon>
        <taxon>Vigna</taxon>
    </lineage>
</organism>
<accession>A0A8T0LA16</accession>
<evidence type="ECO:0000256" key="5">
    <source>
        <dbReference type="ARBA" id="ARBA00023242"/>
    </source>
</evidence>
<dbReference type="Proteomes" id="UP000743370">
    <property type="component" value="Unassembled WGS sequence"/>
</dbReference>
<evidence type="ECO:0000313" key="9">
    <source>
        <dbReference type="Proteomes" id="UP000743370"/>
    </source>
</evidence>
<keyword evidence="2" id="KW-0805">Transcription regulation</keyword>
<gene>
    <name evidence="8" type="ORF">HKW66_Vig0036980</name>
</gene>